<dbReference type="PROSITE" id="PS51212">
    <property type="entry name" value="WSC"/>
    <property type="match status" value="1"/>
</dbReference>
<reference evidence="7" key="1">
    <citation type="submission" date="2022-03" db="EMBL/GenBank/DDBJ databases">
        <authorList>
            <person name="Martin C."/>
        </authorList>
    </citation>
    <scope>NUCLEOTIDE SEQUENCE</scope>
</reference>
<dbReference type="AlphaFoldDB" id="A0A8J1TF10"/>
<protein>
    <submittedName>
        <fullName evidence="7">Uncharacterized protein</fullName>
    </submittedName>
</protein>
<dbReference type="SMART" id="SM00321">
    <property type="entry name" value="WSC"/>
    <property type="match status" value="1"/>
</dbReference>
<evidence type="ECO:0000256" key="5">
    <source>
        <dbReference type="ARBA" id="ARBA00023136"/>
    </source>
</evidence>
<evidence type="ECO:0000256" key="1">
    <source>
        <dbReference type="ARBA" id="ARBA00004167"/>
    </source>
</evidence>
<organism evidence="7 8">
    <name type="scientific">Owenia fusiformis</name>
    <name type="common">Polychaete worm</name>
    <dbReference type="NCBI Taxonomy" id="6347"/>
    <lineage>
        <taxon>Eukaryota</taxon>
        <taxon>Metazoa</taxon>
        <taxon>Spiralia</taxon>
        <taxon>Lophotrochozoa</taxon>
        <taxon>Annelida</taxon>
        <taxon>Polychaeta</taxon>
        <taxon>Sedentaria</taxon>
        <taxon>Canalipalpata</taxon>
        <taxon>Sabellida</taxon>
        <taxon>Oweniida</taxon>
        <taxon>Oweniidae</taxon>
        <taxon>Owenia</taxon>
    </lineage>
</organism>
<dbReference type="InterPro" id="IPR051836">
    <property type="entry name" value="Kremen_rcpt"/>
</dbReference>
<evidence type="ECO:0000256" key="6">
    <source>
        <dbReference type="ARBA" id="ARBA00023180"/>
    </source>
</evidence>
<keyword evidence="2" id="KW-0812">Transmembrane</keyword>
<evidence type="ECO:0000256" key="4">
    <source>
        <dbReference type="ARBA" id="ARBA00022989"/>
    </source>
</evidence>
<evidence type="ECO:0000313" key="8">
    <source>
        <dbReference type="Proteomes" id="UP000749559"/>
    </source>
</evidence>
<evidence type="ECO:0000313" key="7">
    <source>
        <dbReference type="EMBL" id="CAH1776388.1"/>
    </source>
</evidence>
<comment type="subcellular location">
    <subcellularLocation>
        <location evidence="1">Membrane</location>
        <topology evidence="1">Single-pass membrane protein</topology>
    </subcellularLocation>
</comment>
<keyword evidence="4" id="KW-1133">Transmembrane helix</keyword>
<evidence type="ECO:0000256" key="2">
    <source>
        <dbReference type="ARBA" id="ARBA00022692"/>
    </source>
</evidence>
<dbReference type="PANTHER" id="PTHR24269:SF16">
    <property type="entry name" value="PROTEIN SLG1"/>
    <property type="match status" value="1"/>
</dbReference>
<keyword evidence="6" id="KW-0325">Glycoprotein</keyword>
<accession>A0A8J1TF10</accession>
<dbReference type="Proteomes" id="UP000749559">
    <property type="component" value="Unassembled WGS sequence"/>
</dbReference>
<dbReference type="Pfam" id="PF01822">
    <property type="entry name" value="WSC"/>
    <property type="match status" value="1"/>
</dbReference>
<dbReference type="OrthoDB" id="2019572at2759"/>
<sequence length="199" mass="21537">MKTITLMSSLTPSMKTGWILLLIFWRTPTSIGEIYNYHDNIIIDLISATFAQSIQMCAIHCAMKSNQCTCFHYNSLNECYLLNTAGRLPQSRGSTGHALYCSSDASIGGAYLGCFADVYWDRDLHKLTATVGALTPQACIDACRNLDQGYLYAGLQNGGGCHCGTNYGKYGPSTSCDKACPGDSTQICGGYNANNIYAV</sequence>
<proteinExistence type="predicted"/>
<keyword evidence="3" id="KW-0732">Signal</keyword>
<keyword evidence="8" id="KW-1185">Reference proteome</keyword>
<dbReference type="InterPro" id="IPR002889">
    <property type="entry name" value="WSC_carb-bd"/>
</dbReference>
<dbReference type="EMBL" id="CAIIXF020000002">
    <property type="protein sequence ID" value="CAH1776388.1"/>
    <property type="molecule type" value="Genomic_DNA"/>
</dbReference>
<evidence type="ECO:0000256" key="3">
    <source>
        <dbReference type="ARBA" id="ARBA00022729"/>
    </source>
</evidence>
<name>A0A8J1TF10_OWEFU</name>
<gene>
    <name evidence="7" type="ORF">OFUS_LOCUS3567</name>
</gene>
<keyword evidence="5" id="KW-0472">Membrane</keyword>
<dbReference type="PANTHER" id="PTHR24269">
    <property type="entry name" value="KREMEN PROTEIN"/>
    <property type="match status" value="1"/>
</dbReference>
<dbReference type="GO" id="GO:0005886">
    <property type="term" value="C:plasma membrane"/>
    <property type="evidence" value="ECO:0007669"/>
    <property type="project" value="TreeGrafter"/>
</dbReference>
<comment type="caution">
    <text evidence="7">The sequence shown here is derived from an EMBL/GenBank/DDBJ whole genome shotgun (WGS) entry which is preliminary data.</text>
</comment>